<dbReference type="RefSeq" id="WP_054863247.1">
    <property type="nucleotide sequence ID" value="NZ_MWPH01000001.1"/>
</dbReference>
<dbReference type="EMBL" id="MWPH01000001">
    <property type="protein sequence ID" value="OVE85504.1"/>
    <property type="molecule type" value="Genomic_DNA"/>
</dbReference>
<dbReference type="PRINTS" id="PR01438">
    <property type="entry name" value="UNVRSLSTRESS"/>
</dbReference>
<dbReference type="InterPro" id="IPR014729">
    <property type="entry name" value="Rossmann-like_a/b/a_fold"/>
</dbReference>
<organism evidence="4 5">
    <name type="scientific">Natronolimnobius baerhuensis</name>
    <dbReference type="NCBI Taxonomy" id="253108"/>
    <lineage>
        <taxon>Archaea</taxon>
        <taxon>Methanobacteriati</taxon>
        <taxon>Methanobacteriota</taxon>
        <taxon>Stenosarchaea group</taxon>
        <taxon>Halobacteria</taxon>
        <taxon>Halobacteriales</taxon>
        <taxon>Natrialbaceae</taxon>
        <taxon>Natronolimnobius</taxon>
    </lineage>
</organism>
<dbReference type="PANTHER" id="PTHR46268:SF24">
    <property type="entry name" value="UNIVERSAL STRESS PROTEIN"/>
    <property type="match status" value="1"/>
</dbReference>
<dbReference type="InterPro" id="IPR006015">
    <property type="entry name" value="Universal_stress_UspA"/>
</dbReference>
<gene>
    <name evidence="4" type="ORF">B2G88_01385</name>
</gene>
<dbReference type="Pfam" id="PF00582">
    <property type="entry name" value="Usp"/>
    <property type="match status" value="1"/>
</dbReference>
<comment type="caution">
    <text evidence="4">The sequence shown here is derived from an EMBL/GenBank/DDBJ whole genome shotgun (WGS) entry which is preliminary data.</text>
</comment>
<keyword evidence="5" id="KW-1185">Reference proteome</keyword>
<comment type="similarity">
    <text evidence="1">Belongs to the universal stress protein A family.</text>
</comment>
<dbReference type="AlphaFoldDB" id="A0A202EB89"/>
<evidence type="ECO:0000256" key="2">
    <source>
        <dbReference type="SAM" id="Coils"/>
    </source>
</evidence>
<evidence type="ECO:0000256" key="1">
    <source>
        <dbReference type="ARBA" id="ARBA00008791"/>
    </source>
</evidence>
<proteinExistence type="inferred from homology"/>
<sequence>MTSHILVPVDDSEHATQALEFACTEYPDADITALNILDPGDFYAATGIEGGSMANYDQIQKQQENQSENLLEQAKDQAAEFGHEIQTDHVVGSVSRSIVDYADETDVDHIIIGSHGRTGASRILLGSVAETVARRSPVPVTIVR</sequence>
<evidence type="ECO:0000313" key="4">
    <source>
        <dbReference type="EMBL" id="OVE85504.1"/>
    </source>
</evidence>
<accession>A0A202EB89</accession>
<keyword evidence="2" id="KW-0175">Coiled coil</keyword>
<dbReference type="OrthoDB" id="105697at2157"/>
<reference evidence="4 5" key="1">
    <citation type="submission" date="2017-02" db="EMBL/GenBank/DDBJ databases">
        <title>Natronthermophilus aegyptiacus gen. nov.,sp. nov., an aerobic, extremely halophilic alkalithermophilic archaeon isolated from the athalassohaline Wadi An Natrun, Egypt.</title>
        <authorList>
            <person name="Zhao B."/>
        </authorList>
    </citation>
    <scope>NUCLEOTIDE SEQUENCE [LARGE SCALE GENOMIC DNA]</scope>
    <source>
        <strain evidence="4 5">CGMCC 1.3597</strain>
    </source>
</reference>
<dbReference type="PANTHER" id="PTHR46268">
    <property type="entry name" value="STRESS RESPONSE PROTEIN NHAX"/>
    <property type="match status" value="1"/>
</dbReference>
<feature type="domain" description="UspA" evidence="3">
    <location>
        <begin position="1"/>
        <end position="144"/>
    </location>
</feature>
<protein>
    <submittedName>
        <fullName evidence="4">Universal stress protein UspA</fullName>
    </submittedName>
</protein>
<dbReference type="SUPFAM" id="SSF52402">
    <property type="entry name" value="Adenine nucleotide alpha hydrolases-like"/>
    <property type="match status" value="1"/>
</dbReference>
<evidence type="ECO:0000313" key="5">
    <source>
        <dbReference type="Proteomes" id="UP000196084"/>
    </source>
</evidence>
<dbReference type="Gene3D" id="3.40.50.620">
    <property type="entry name" value="HUPs"/>
    <property type="match status" value="1"/>
</dbReference>
<dbReference type="InterPro" id="IPR006016">
    <property type="entry name" value="UspA"/>
</dbReference>
<feature type="coiled-coil region" evidence="2">
    <location>
        <begin position="53"/>
        <end position="80"/>
    </location>
</feature>
<evidence type="ECO:0000259" key="3">
    <source>
        <dbReference type="Pfam" id="PF00582"/>
    </source>
</evidence>
<dbReference type="CDD" id="cd00293">
    <property type="entry name" value="USP-like"/>
    <property type="match status" value="1"/>
</dbReference>
<name>A0A202EB89_9EURY</name>
<dbReference type="Proteomes" id="UP000196084">
    <property type="component" value="Unassembled WGS sequence"/>
</dbReference>